<dbReference type="AlphaFoldDB" id="A0A0F9DNR5"/>
<accession>A0A0F9DNR5</accession>
<dbReference type="EMBL" id="LAZR01040795">
    <property type="protein sequence ID" value="KKL13593.1"/>
    <property type="molecule type" value="Genomic_DNA"/>
</dbReference>
<feature type="non-terminal residue" evidence="1">
    <location>
        <position position="53"/>
    </location>
</feature>
<dbReference type="Gene3D" id="3.50.30.40">
    <property type="entry name" value="Ribonuclease E inhibitor RraA/RraA-like"/>
    <property type="match status" value="1"/>
</dbReference>
<evidence type="ECO:0000313" key="1">
    <source>
        <dbReference type="EMBL" id="KKL13593.1"/>
    </source>
</evidence>
<protein>
    <submittedName>
        <fullName evidence="1">Uncharacterized protein</fullName>
    </submittedName>
</protein>
<sequence length="53" mass="5874">MTHPTLETLAKLAQVSTATLTTSLFRRGFRNVFIQGPQRINPGRNMVGPAYTL</sequence>
<proteinExistence type="predicted"/>
<reference evidence="1" key="1">
    <citation type="journal article" date="2015" name="Nature">
        <title>Complex archaea that bridge the gap between prokaryotes and eukaryotes.</title>
        <authorList>
            <person name="Spang A."/>
            <person name="Saw J.H."/>
            <person name="Jorgensen S.L."/>
            <person name="Zaremba-Niedzwiedzka K."/>
            <person name="Martijn J."/>
            <person name="Lind A.E."/>
            <person name="van Eijk R."/>
            <person name="Schleper C."/>
            <person name="Guy L."/>
            <person name="Ettema T.J."/>
        </authorList>
    </citation>
    <scope>NUCLEOTIDE SEQUENCE</scope>
</reference>
<gene>
    <name evidence="1" type="ORF">LCGC14_2524220</name>
</gene>
<organism evidence="1">
    <name type="scientific">marine sediment metagenome</name>
    <dbReference type="NCBI Taxonomy" id="412755"/>
    <lineage>
        <taxon>unclassified sequences</taxon>
        <taxon>metagenomes</taxon>
        <taxon>ecological metagenomes</taxon>
    </lineage>
</organism>
<comment type="caution">
    <text evidence="1">The sequence shown here is derived from an EMBL/GenBank/DDBJ whole genome shotgun (WGS) entry which is preliminary data.</text>
</comment>
<name>A0A0F9DNR5_9ZZZZ</name>